<evidence type="ECO:0000313" key="3">
    <source>
        <dbReference type="EMBL" id="TFW73134.1"/>
    </source>
</evidence>
<dbReference type="EMBL" id="PQVH01000002">
    <property type="protein sequence ID" value="TFW73134.1"/>
    <property type="molecule type" value="Genomic_DNA"/>
</dbReference>
<organism evidence="3 4">
    <name type="scientific">Methylotenera oryzisoli</name>
    <dbReference type="NCBI Taxonomy" id="2080758"/>
    <lineage>
        <taxon>Bacteria</taxon>
        <taxon>Pseudomonadati</taxon>
        <taxon>Pseudomonadota</taxon>
        <taxon>Betaproteobacteria</taxon>
        <taxon>Nitrosomonadales</taxon>
        <taxon>Methylophilaceae</taxon>
        <taxon>Methylotenera</taxon>
    </lineage>
</organism>
<gene>
    <name evidence="3" type="ORF">C3Y98_01940</name>
</gene>
<evidence type="ECO:0000313" key="4">
    <source>
        <dbReference type="Proteomes" id="UP000297706"/>
    </source>
</evidence>
<evidence type="ECO:0000256" key="2">
    <source>
        <dbReference type="SAM" id="Phobius"/>
    </source>
</evidence>
<dbReference type="GO" id="GO:0030288">
    <property type="term" value="C:outer membrane-bounded periplasmic space"/>
    <property type="evidence" value="ECO:0007669"/>
    <property type="project" value="TreeGrafter"/>
</dbReference>
<dbReference type="PANTHER" id="PTHR30097:SF4">
    <property type="entry name" value="SLR6042 PROTEIN"/>
    <property type="match status" value="1"/>
</dbReference>
<dbReference type="Gene3D" id="2.40.420.20">
    <property type="match status" value="1"/>
</dbReference>
<dbReference type="PANTHER" id="PTHR30097">
    <property type="entry name" value="CATION EFFLUX SYSTEM PROTEIN CUSB"/>
    <property type="match status" value="1"/>
</dbReference>
<keyword evidence="1" id="KW-0813">Transport</keyword>
<evidence type="ECO:0008006" key="5">
    <source>
        <dbReference type="Google" id="ProtNLM"/>
    </source>
</evidence>
<proteinExistence type="predicted"/>
<keyword evidence="4" id="KW-1185">Reference proteome</keyword>
<dbReference type="GO" id="GO:0015679">
    <property type="term" value="P:plasma membrane copper ion transport"/>
    <property type="evidence" value="ECO:0007669"/>
    <property type="project" value="TreeGrafter"/>
</dbReference>
<dbReference type="Proteomes" id="UP000297706">
    <property type="component" value="Unassembled WGS sequence"/>
</dbReference>
<dbReference type="GO" id="GO:0060003">
    <property type="term" value="P:copper ion export"/>
    <property type="evidence" value="ECO:0007669"/>
    <property type="project" value="TreeGrafter"/>
</dbReference>
<name>A0A4Y9VUY0_9PROT</name>
<keyword evidence="2" id="KW-0472">Membrane</keyword>
<dbReference type="GO" id="GO:0046914">
    <property type="term" value="F:transition metal ion binding"/>
    <property type="evidence" value="ECO:0007669"/>
    <property type="project" value="TreeGrafter"/>
</dbReference>
<protein>
    <recommendedName>
        <fullName evidence="5">Multidrug efflux pump subunit AcrA (Membrane-fusion protein)</fullName>
    </recommendedName>
</protein>
<dbReference type="OrthoDB" id="7059230at2"/>
<feature type="transmembrane region" description="Helical" evidence="2">
    <location>
        <begin position="7"/>
        <end position="27"/>
    </location>
</feature>
<accession>A0A4Y9VUY0</accession>
<keyword evidence="2" id="KW-0812">Transmembrane</keyword>
<keyword evidence="2" id="KW-1133">Transmembrane helix</keyword>
<comment type="caution">
    <text evidence="3">The sequence shown here is derived from an EMBL/GenBank/DDBJ whole genome shotgun (WGS) entry which is preliminary data.</text>
</comment>
<dbReference type="RefSeq" id="WP_135276445.1">
    <property type="nucleotide sequence ID" value="NZ_PQVH01000002.1"/>
</dbReference>
<evidence type="ECO:0000256" key="1">
    <source>
        <dbReference type="ARBA" id="ARBA00022448"/>
    </source>
</evidence>
<dbReference type="AlphaFoldDB" id="A0A4Y9VUY0"/>
<sequence>MNRKLAIIIGLQAFLIIMLFWLLVFYGKDEFEAISEQTEEEIETINRVANKDGLAVVSISPAAQKQSDIFTAPLKASAHQASISTYGNVVNIDTLIELRNRYLTIKSEIDVLKASFNHNKNELERFKTLNQDNKNVSDKVVANAAANAKADETRIAAAESNAKNIADSMRQLWGDTLAQHATNPKASDLLQALISNKKVLIQTTLPFDAAEPQLNSSITIAPTAAPSHTMRADYISPAPITNSTIQGKTYFYHAVTNELRTGMQVNAITATSSKKSSGVVIPNNAIVWYAGKPWVYQKTGDDAFRRKPIHTDIEVENGWFYQGNLKANDEVVVSGAQLLLSEEFKSQIMNENDD</sequence>
<reference evidence="3 4" key="1">
    <citation type="submission" date="2018-02" db="EMBL/GenBank/DDBJ databases">
        <title>A novel lanthanide dependent methylotroph, Methylotenera sp. La3113.</title>
        <authorList>
            <person name="Lv H."/>
            <person name="Tani A."/>
        </authorList>
    </citation>
    <scope>NUCLEOTIDE SEQUENCE [LARGE SCALE GENOMIC DNA]</scope>
    <source>
        <strain evidence="3 4">La3113</strain>
    </source>
</reference>
<dbReference type="InterPro" id="IPR051909">
    <property type="entry name" value="MFP_Cation_Efflux"/>
</dbReference>